<accession>A0A5J4WNX7</accession>
<feature type="transmembrane region" description="Helical" evidence="1">
    <location>
        <begin position="85"/>
        <end position="106"/>
    </location>
</feature>
<evidence type="ECO:0000313" key="3">
    <source>
        <dbReference type="Proteomes" id="UP000324800"/>
    </source>
</evidence>
<evidence type="ECO:0000256" key="1">
    <source>
        <dbReference type="SAM" id="Phobius"/>
    </source>
</evidence>
<dbReference type="Proteomes" id="UP000324800">
    <property type="component" value="Unassembled WGS sequence"/>
</dbReference>
<name>A0A5J4WNX7_9EUKA</name>
<reference evidence="2 3" key="1">
    <citation type="submission" date="2019-03" db="EMBL/GenBank/DDBJ databases">
        <title>Single cell metagenomics reveals metabolic interactions within the superorganism composed of flagellate Streblomastix strix and complex community of Bacteroidetes bacteria on its surface.</title>
        <authorList>
            <person name="Treitli S.C."/>
            <person name="Kolisko M."/>
            <person name="Husnik F."/>
            <person name="Keeling P."/>
            <person name="Hampl V."/>
        </authorList>
    </citation>
    <scope>NUCLEOTIDE SEQUENCE [LARGE SCALE GENOMIC DNA]</scope>
    <source>
        <strain evidence="2">ST1C</strain>
    </source>
</reference>
<dbReference type="AlphaFoldDB" id="A0A5J4WNX7"/>
<gene>
    <name evidence="2" type="ORF">EZS28_008347</name>
</gene>
<evidence type="ECO:0000313" key="2">
    <source>
        <dbReference type="EMBL" id="KAA6396125.1"/>
    </source>
</evidence>
<feature type="transmembrane region" description="Helical" evidence="1">
    <location>
        <begin position="55"/>
        <end position="73"/>
    </location>
</feature>
<dbReference type="EMBL" id="SNRW01001510">
    <property type="protein sequence ID" value="KAA6396125.1"/>
    <property type="molecule type" value="Genomic_DNA"/>
</dbReference>
<sequence length="125" mass="14033">MICASPPVWAGIRRYANTRKKLDNALLCYYRQSLLQLLEIFDLQAIKRQLTIPNLLAACAFLSVDICLVLMNARGTTNAAAQTNSALALALPGVFAETELLVLIYWPPRKLARLLDYRLYKLPPV</sequence>
<organism evidence="2 3">
    <name type="scientific">Streblomastix strix</name>
    <dbReference type="NCBI Taxonomy" id="222440"/>
    <lineage>
        <taxon>Eukaryota</taxon>
        <taxon>Metamonada</taxon>
        <taxon>Preaxostyla</taxon>
        <taxon>Oxymonadida</taxon>
        <taxon>Streblomastigidae</taxon>
        <taxon>Streblomastix</taxon>
    </lineage>
</organism>
<comment type="caution">
    <text evidence="2">The sequence shown here is derived from an EMBL/GenBank/DDBJ whole genome shotgun (WGS) entry which is preliminary data.</text>
</comment>
<keyword evidence="1" id="KW-0812">Transmembrane</keyword>
<protein>
    <submittedName>
        <fullName evidence="2">Uncharacterized protein</fullName>
    </submittedName>
</protein>
<keyword evidence="1" id="KW-0472">Membrane</keyword>
<proteinExistence type="predicted"/>
<keyword evidence="1" id="KW-1133">Transmembrane helix</keyword>